<proteinExistence type="predicted"/>
<dbReference type="SMART" id="SM00664">
    <property type="entry name" value="DoH"/>
    <property type="match status" value="1"/>
</dbReference>
<keyword evidence="2" id="KW-1133">Transmembrane helix</keyword>
<dbReference type="PANTHER" id="PTHR24036:SF5">
    <property type="entry name" value="THROMBOMODULIN"/>
    <property type="match status" value="1"/>
</dbReference>
<dbReference type="PANTHER" id="PTHR24036">
    <property type="entry name" value="SKELETOR-RELATED"/>
    <property type="match status" value="1"/>
</dbReference>
<dbReference type="Proteomes" id="UP000070412">
    <property type="component" value="Unassembled WGS sequence"/>
</dbReference>
<keyword evidence="7" id="KW-1185">Reference proteome</keyword>
<evidence type="ECO:0000256" key="2">
    <source>
        <dbReference type="SAM" id="Phobius"/>
    </source>
</evidence>
<dbReference type="InterPro" id="IPR019545">
    <property type="entry name" value="DM13_domain"/>
</dbReference>
<evidence type="ECO:0000313" key="6">
    <source>
        <dbReference type="EnsemblMetazoa" id="KAF7490803.1"/>
    </source>
</evidence>
<reference evidence="5" key="2">
    <citation type="submission" date="2020-01" db="EMBL/GenBank/DDBJ databases">
        <authorList>
            <person name="Korhonen P.K.K."/>
            <person name="Guangxu M.G."/>
            <person name="Wang T.W."/>
            <person name="Stroehlein A.J.S."/>
            <person name="Young N.D."/>
            <person name="Ang C.-S.A."/>
            <person name="Fernando D.W.F."/>
            <person name="Lu H.L."/>
            <person name="Taylor S.T."/>
            <person name="Ehtesham M.E.M."/>
            <person name="Najaraj S.H.N."/>
            <person name="Harsha G.H.G."/>
            <person name="Madugundu A.M."/>
            <person name="Renuse S.R."/>
            <person name="Holt D.H."/>
            <person name="Pandey A.P."/>
            <person name="Papenfuss A.P."/>
            <person name="Gasser R.B.G."/>
            <person name="Fischer K.F."/>
        </authorList>
    </citation>
    <scope>NUCLEOTIDE SEQUENCE</scope>
    <source>
        <strain evidence="5">SSS_KF_BRIS2020</strain>
    </source>
</reference>
<dbReference type="InterPro" id="IPR045266">
    <property type="entry name" value="DOH_DOMON"/>
</dbReference>
<dbReference type="EMBL" id="WVUK01000062">
    <property type="protein sequence ID" value="KAF7490803.1"/>
    <property type="molecule type" value="Genomic_DNA"/>
</dbReference>
<feature type="transmembrane region" description="Helical" evidence="2">
    <location>
        <begin position="41"/>
        <end position="62"/>
    </location>
</feature>
<feature type="domain" description="DOMON" evidence="3">
    <location>
        <begin position="320"/>
        <end position="455"/>
    </location>
</feature>
<gene>
    <name evidence="5" type="ORF">SSS_3782</name>
</gene>
<feature type="domain" description="DM13" evidence="4">
    <location>
        <begin position="72"/>
        <end position="176"/>
    </location>
</feature>
<keyword evidence="2" id="KW-0812">Transmembrane</keyword>
<dbReference type="InterPro" id="IPR057443">
    <property type="entry name" value="At5g54830-like"/>
</dbReference>
<evidence type="ECO:0000313" key="7">
    <source>
        <dbReference type="Proteomes" id="UP000070412"/>
    </source>
</evidence>
<dbReference type="Pfam" id="PF25489">
    <property type="entry name" value="At5g54830"/>
    <property type="match status" value="1"/>
</dbReference>
<dbReference type="SMART" id="SM00686">
    <property type="entry name" value="DM13"/>
    <property type="match status" value="2"/>
</dbReference>
<evidence type="ECO:0000259" key="3">
    <source>
        <dbReference type="PROSITE" id="PS50836"/>
    </source>
</evidence>
<accession>A0A834R6L3</accession>
<dbReference type="PROSITE" id="PS51549">
    <property type="entry name" value="DM13"/>
    <property type="match status" value="2"/>
</dbReference>
<evidence type="ECO:0000256" key="1">
    <source>
        <dbReference type="ARBA" id="ARBA00022737"/>
    </source>
</evidence>
<organism evidence="5">
    <name type="scientific">Sarcoptes scabiei</name>
    <name type="common">Itch mite</name>
    <name type="synonym">Acarus scabiei</name>
    <dbReference type="NCBI Taxonomy" id="52283"/>
    <lineage>
        <taxon>Eukaryota</taxon>
        <taxon>Metazoa</taxon>
        <taxon>Ecdysozoa</taxon>
        <taxon>Arthropoda</taxon>
        <taxon>Chelicerata</taxon>
        <taxon>Arachnida</taxon>
        <taxon>Acari</taxon>
        <taxon>Acariformes</taxon>
        <taxon>Sarcoptiformes</taxon>
        <taxon>Astigmata</taxon>
        <taxon>Psoroptidia</taxon>
        <taxon>Sarcoptoidea</taxon>
        <taxon>Sarcoptidae</taxon>
        <taxon>Sarcoptinae</taxon>
        <taxon>Sarcoptes</taxon>
    </lineage>
</organism>
<keyword evidence="2" id="KW-0472">Membrane</keyword>
<dbReference type="EnsemblMetazoa" id="SSS_3782s_mrna">
    <property type="protein sequence ID" value="KAF7490803.1"/>
    <property type="gene ID" value="SSS_3782"/>
</dbReference>
<sequence>MSPSSIPAHRQSRSSSKSLIFSINSLFSLDRSIFKLLSINLWIRIFMIILMSISSTIFTHFVNEHYFGSLIGSFVDRSHSGIAGDVYLVDKHTIFFHNFSYNGFGSDVYLKAGSTSKPGPDGFIIPDELGRFHKLERYLHQNLLLTLPKQIPANKIRWISIWSKIFSRSLGDLQITNTIEVPEIKSLGPLLHTKNSVSAEKVLAIDDKTLQIKKLYYTINCIYCGFFVGTGTGPNSYRIQIPDENSSFSKLRNYYNEDIVLKLPRDLSLFFLDWFAIYDPNEKLSYGVVMIDKKLNVPPSMAFMLTYVSLFSNCETILPGLMHISWEIRKPDVYFQLEARVASNQYAAFGLSGSLKRSKMIGSDVFIAYYDAESNRVVLEDFTITTKSQCNVKTRTGVCQDRLVGGTNDLDLLMSSYIDGLIKVTFRRSIKTQDRMNDLPVLIHDASNFVVAAIGTLDTEKNPSYHTVALNTKYHRSKYRSINVLNFGRANNRRACQENLWRKVINEPANIFNIIADSQHLSETEIIYDLRPWPAEAIRTRGNYVFRVVIGPAGDPQQGYTSITGNESPSGLAFWINDLLIPELHVIRGHDYTFLIETGDNKTDRRHYHPFYITDSKDGGGSQLPDLLQSPTHRIYAGVIFRDGLADPSPGTGRYCELIETEKVNPTLIYSIEDYRKMLRLHCGKGNIGSFRWRPDDNTPDIVYYQSFTQKNMGWRIKVTSNGIQSMPSRNINILIIMIFIINAVRY</sequence>
<dbReference type="PROSITE" id="PS50836">
    <property type="entry name" value="DOMON"/>
    <property type="match status" value="1"/>
</dbReference>
<dbReference type="OrthoDB" id="10029628at2759"/>
<feature type="domain" description="DM13" evidence="4">
    <location>
        <begin position="188"/>
        <end position="292"/>
    </location>
</feature>
<dbReference type="Pfam" id="PF10517">
    <property type="entry name" value="DM13"/>
    <property type="match status" value="2"/>
</dbReference>
<dbReference type="InterPro" id="IPR052126">
    <property type="entry name" value="Spindle_Org/Thrombomodulin"/>
</dbReference>
<reference evidence="7" key="1">
    <citation type="journal article" date="2020" name="PLoS Negl. Trop. Dis.">
        <title>High-quality nuclear genome for Sarcoptes scabiei-A critical resource for a neglected parasite.</title>
        <authorList>
            <person name="Korhonen P.K."/>
            <person name="Gasser R.B."/>
            <person name="Ma G."/>
            <person name="Wang T."/>
            <person name="Stroehlein A.J."/>
            <person name="Young N.D."/>
            <person name="Ang C.S."/>
            <person name="Fernando D.D."/>
            <person name="Lu H.C."/>
            <person name="Taylor S."/>
            <person name="Reynolds S.L."/>
            <person name="Mofiz E."/>
            <person name="Najaraj S.H."/>
            <person name="Gowda H."/>
            <person name="Madugundu A."/>
            <person name="Renuse S."/>
            <person name="Holt D."/>
            <person name="Pandey A."/>
            <person name="Papenfuss A.T."/>
            <person name="Fischer K."/>
        </authorList>
    </citation>
    <scope>NUCLEOTIDE SEQUENCE [LARGE SCALE GENOMIC DNA]</scope>
</reference>
<dbReference type="Pfam" id="PF03351">
    <property type="entry name" value="DOMON"/>
    <property type="match status" value="1"/>
</dbReference>
<evidence type="ECO:0000259" key="4">
    <source>
        <dbReference type="PROSITE" id="PS51549"/>
    </source>
</evidence>
<protein>
    <submittedName>
        <fullName evidence="5">Protein Skeletor, isoforms B/C</fullName>
    </submittedName>
</protein>
<evidence type="ECO:0000313" key="5">
    <source>
        <dbReference type="EMBL" id="KAF7490803.1"/>
    </source>
</evidence>
<dbReference type="InterPro" id="IPR005018">
    <property type="entry name" value="DOMON_domain"/>
</dbReference>
<dbReference type="CDD" id="cd09631">
    <property type="entry name" value="DOMON_DOH"/>
    <property type="match status" value="1"/>
</dbReference>
<name>A0A834R6L3_SARSC</name>
<dbReference type="AlphaFoldDB" id="A0A834R6L3"/>
<reference evidence="6" key="3">
    <citation type="submission" date="2022-06" db="UniProtKB">
        <authorList>
            <consortium name="EnsemblMetazoa"/>
        </authorList>
    </citation>
    <scope>IDENTIFICATION</scope>
</reference>
<keyword evidence="1" id="KW-0677">Repeat</keyword>